<dbReference type="EMBL" id="JACHIF010000003">
    <property type="protein sequence ID" value="MBB5037441.1"/>
    <property type="molecule type" value="Genomic_DNA"/>
</dbReference>
<name>A0A7W7YJM3_9BACT</name>
<reference evidence="1 2" key="1">
    <citation type="submission" date="2020-08" db="EMBL/GenBank/DDBJ databases">
        <title>Genomic Encyclopedia of Type Strains, Phase IV (KMG-IV): sequencing the most valuable type-strain genomes for metagenomic binning, comparative biology and taxonomic classification.</title>
        <authorList>
            <person name="Goeker M."/>
        </authorList>
    </citation>
    <scope>NUCLEOTIDE SEQUENCE [LARGE SCALE GENOMIC DNA]</scope>
    <source>
        <strain evidence="1 2">DSM 12251</strain>
    </source>
</reference>
<gene>
    <name evidence="1" type="ORF">HNQ64_001690</name>
</gene>
<protein>
    <submittedName>
        <fullName evidence="1">Uncharacterized protein</fullName>
    </submittedName>
</protein>
<comment type="caution">
    <text evidence="1">The sequence shown here is derived from an EMBL/GenBank/DDBJ whole genome shotgun (WGS) entry which is preliminary data.</text>
</comment>
<proteinExistence type="predicted"/>
<organism evidence="1 2">
    <name type="scientific">Prosthecobacter dejongeii</name>
    <dbReference type="NCBI Taxonomy" id="48465"/>
    <lineage>
        <taxon>Bacteria</taxon>
        <taxon>Pseudomonadati</taxon>
        <taxon>Verrucomicrobiota</taxon>
        <taxon>Verrucomicrobiia</taxon>
        <taxon>Verrucomicrobiales</taxon>
        <taxon>Verrucomicrobiaceae</taxon>
        <taxon>Prosthecobacter</taxon>
    </lineage>
</organism>
<keyword evidence="2" id="KW-1185">Reference proteome</keyword>
<dbReference type="AlphaFoldDB" id="A0A7W7YJM3"/>
<evidence type="ECO:0000313" key="2">
    <source>
        <dbReference type="Proteomes" id="UP000534294"/>
    </source>
</evidence>
<evidence type="ECO:0000313" key="1">
    <source>
        <dbReference type="EMBL" id="MBB5037441.1"/>
    </source>
</evidence>
<sequence length="86" mass="9927">MPFVLEGREKGGSYLVIRRPKCGFLASFQDALLVTRFVIRVSGGSRLFAPSLPCYWLSSFQDEERLLTAYFFVRSTVLQRGIKFWI</sequence>
<accession>A0A7W7YJM3</accession>
<dbReference type="Proteomes" id="UP000534294">
    <property type="component" value="Unassembled WGS sequence"/>
</dbReference>